<dbReference type="PIRSF" id="PIRSF015840">
    <property type="entry name" value="DUF284_TM_euk"/>
    <property type="match status" value="1"/>
</dbReference>
<dbReference type="Proteomes" id="UP001146793">
    <property type="component" value="Unassembled WGS sequence"/>
</dbReference>
<dbReference type="PANTHER" id="PTHR10926:SF0">
    <property type="entry name" value="CDC50, ISOFORM A"/>
    <property type="match status" value="1"/>
</dbReference>
<evidence type="ECO:0000256" key="7">
    <source>
        <dbReference type="SAM" id="Phobius"/>
    </source>
</evidence>
<accession>A0AAV7YJC9</accession>
<comment type="subcellular location">
    <subcellularLocation>
        <location evidence="1">Membrane</location>
        <topology evidence="1">Multi-pass membrane protein</topology>
    </subcellularLocation>
</comment>
<protein>
    <submittedName>
        <fullName evidence="8">Cell cycle control protein</fullName>
    </submittedName>
</protein>
<dbReference type="Pfam" id="PF03381">
    <property type="entry name" value="CDC50"/>
    <property type="match status" value="1"/>
</dbReference>
<dbReference type="AlphaFoldDB" id="A0AAV7YJC9"/>
<evidence type="ECO:0000313" key="8">
    <source>
        <dbReference type="EMBL" id="KAJ3428737.1"/>
    </source>
</evidence>
<feature type="transmembrane region" description="Helical" evidence="7">
    <location>
        <begin position="30"/>
        <end position="52"/>
    </location>
</feature>
<evidence type="ECO:0000256" key="4">
    <source>
        <dbReference type="ARBA" id="ARBA00022989"/>
    </source>
</evidence>
<dbReference type="GO" id="GO:0005886">
    <property type="term" value="C:plasma membrane"/>
    <property type="evidence" value="ECO:0007669"/>
    <property type="project" value="TreeGrafter"/>
</dbReference>
<dbReference type="GO" id="GO:0005794">
    <property type="term" value="C:Golgi apparatus"/>
    <property type="evidence" value="ECO:0007669"/>
    <property type="project" value="TreeGrafter"/>
</dbReference>
<keyword evidence="4 7" id="KW-1133">Transmembrane helix</keyword>
<evidence type="ECO:0000256" key="1">
    <source>
        <dbReference type="ARBA" id="ARBA00004141"/>
    </source>
</evidence>
<keyword evidence="3 7" id="KW-0812">Transmembrane</keyword>
<evidence type="ECO:0000256" key="5">
    <source>
        <dbReference type="ARBA" id="ARBA00023136"/>
    </source>
</evidence>
<reference evidence="8" key="1">
    <citation type="submission" date="2022-08" db="EMBL/GenBank/DDBJ databases">
        <title>Novel sulphate-reducing endosymbionts in the free-living metamonad Anaeramoeba.</title>
        <authorList>
            <person name="Jerlstrom-Hultqvist J."/>
            <person name="Cepicka I."/>
            <person name="Gallot-Lavallee L."/>
            <person name="Salas-Leiva D."/>
            <person name="Curtis B.A."/>
            <person name="Zahonova K."/>
            <person name="Pipaliya S."/>
            <person name="Dacks J."/>
            <person name="Roger A.J."/>
        </authorList>
    </citation>
    <scope>NUCLEOTIDE SEQUENCE</scope>
    <source>
        <strain evidence="8">Busselton2</strain>
    </source>
</reference>
<sequence>MSEAINKSRASKFKQQKLPARQPILKPRSVIPTMLVLGIFFIVMGVIFVLSVDSVIEVSKRYDDKCEIGSNCTITFEPPSDMESPVYFYYELTNFYQNHRRYVKSRDDTQLGGEILSYEDAEELCDPIISLDGEEKDSMVYQPCGLIVWSQFNDTLTVKNGDEVLNFNENGIAWESDIESKFQNPDPKPDPDSPTTLQSDFTEEHFVIWMRVAALPTFRKLYAVLENGKLEQGKQYSVNIENNYPVSSFDGQKSLIFTTTTWVGGKNTFLGYAYISLGSILFLIGLGFLLKHLIKPRELGKEKYLKWE</sequence>
<name>A0AAV7YJC9_9EUKA</name>
<evidence type="ECO:0000256" key="2">
    <source>
        <dbReference type="ARBA" id="ARBA00009457"/>
    </source>
</evidence>
<comment type="caution">
    <text evidence="8">The sequence shown here is derived from an EMBL/GenBank/DDBJ whole genome shotgun (WGS) entry which is preliminary data.</text>
</comment>
<gene>
    <name evidence="8" type="ORF">M0812_24070</name>
</gene>
<evidence type="ECO:0000256" key="6">
    <source>
        <dbReference type="PIRNR" id="PIRNR015840"/>
    </source>
</evidence>
<dbReference type="InterPro" id="IPR005045">
    <property type="entry name" value="CDC50/LEM3_fam"/>
</dbReference>
<dbReference type="PANTHER" id="PTHR10926">
    <property type="entry name" value="CELL CYCLE CONTROL PROTEIN 50"/>
    <property type="match status" value="1"/>
</dbReference>
<proteinExistence type="inferred from homology"/>
<organism evidence="8 9">
    <name type="scientific">Anaeramoeba flamelloides</name>
    <dbReference type="NCBI Taxonomy" id="1746091"/>
    <lineage>
        <taxon>Eukaryota</taxon>
        <taxon>Metamonada</taxon>
        <taxon>Anaeramoebidae</taxon>
        <taxon>Anaeramoeba</taxon>
    </lineage>
</organism>
<dbReference type="GO" id="GO:0005783">
    <property type="term" value="C:endoplasmic reticulum"/>
    <property type="evidence" value="ECO:0007669"/>
    <property type="project" value="TreeGrafter"/>
</dbReference>
<evidence type="ECO:0000313" key="9">
    <source>
        <dbReference type="Proteomes" id="UP001146793"/>
    </source>
</evidence>
<evidence type="ECO:0000256" key="3">
    <source>
        <dbReference type="ARBA" id="ARBA00022692"/>
    </source>
</evidence>
<dbReference type="EMBL" id="JANTQA010000057">
    <property type="protein sequence ID" value="KAJ3428737.1"/>
    <property type="molecule type" value="Genomic_DNA"/>
</dbReference>
<keyword evidence="5 6" id="KW-0472">Membrane</keyword>
<feature type="transmembrane region" description="Helical" evidence="7">
    <location>
        <begin position="269"/>
        <end position="290"/>
    </location>
</feature>
<comment type="similarity">
    <text evidence="2 6">Belongs to the CDC50/LEM3 family.</text>
</comment>